<evidence type="ECO:0000313" key="3">
    <source>
        <dbReference type="Proteomes" id="UP000033448"/>
    </source>
</evidence>
<dbReference type="Pfam" id="PF19877">
    <property type="entry name" value="DUF6350"/>
    <property type="match status" value="1"/>
</dbReference>
<dbReference type="Proteomes" id="UP000033448">
    <property type="component" value="Unassembled WGS sequence"/>
</dbReference>
<keyword evidence="1" id="KW-1133">Transmembrane helix</keyword>
<feature type="transmembrane region" description="Helical" evidence="1">
    <location>
        <begin position="145"/>
        <end position="168"/>
    </location>
</feature>
<dbReference type="AlphaFoldDB" id="A0A0F0KR24"/>
<evidence type="ECO:0000256" key="1">
    <source>
        <dbReference type="SAM" id="Phobius"/>
    </source>
</evidence>
<reference evidence="2 3" key="1">
    <citation type="submission" date="2015-02" db="EMBL/GenBank/DDBJ databases">
        <title>Draft genome sequences of ten Microbacterium spp. with emphasis on heavy metal contaminated environments.</title>
        <authorList>
            <person name="Corretto E."/>
        </authorList>
    </citation>
    <scope>NUCLEOTIDE SEQUENCE [LARGE SCALE GENOMIC DNA]</scope>
    <source>
        <strain evidence="2 3">DSM 23848</strain>
    </source>
</reference>
<organism evidence="2 3">
    <name type="scientific">Microbacterium azadirachtae</name>
    <dbReference type="NCBI Taxonomy" id="582680"/>
    <lineage>
        <taxon>Bacteria</taxon>
        <taxon>Bacillati</taxon>
        <taxon>Actinomycetota</taxon>
        <taxon>Actinomycetes</taxon>
        <taxon>Micrococcales</taxon>
        <taxon>Microbacteriaceae</taxon>
        <taxon>Microbacterium</taxon>
    </lineage>
</organism>
<accession>A0A0F0KR24</accession>
<dbReference type="EMBL" id="JYIT01000077">
    <property type="protein sequence ID" value="KJL23313.1"/>
    <property type="molecule type" value="Genomic_DNA"/>
</dbReference>
<dbReference type="InterPro" id="IPR045931">
    <property type="entry name" value="DUF6350"/>
</dbReference>
<keyword evidence="1" id="KW-0472">Membrane</keyword>
<keyword evidence="1" id="KW-0812">Transmembrane</keyword>
<feature type="transmembrane region" description="Helical" evidence="1">
    <location>
        <begin position="377"/>
        <end position="395"/>
    </location>
</feature>
<dbReference type="RefSeq" id="WP_052674318.1">
    <property type="nucleotide sequence ID" value="NZ_JYIT01000077.1"/>
</dbReference>
<sequence>MQRLLIVLLAAVDAVVAAAIGLAALLAPLTVIWAVAFGTRADWGALWPATATLWQFGHGVPLAVSLPDALVRSTGLDPSAARFALSVTPLLLLGFTAIFAARSGRRAALAGSWPAGVIGGTVVFAAISTLTALTGGLGVLRAPLWAAMLFPPLVFLCGALAGAVATAWGEGDGGIVDRVQDALDRRPDWAPVPGDIVRGAAAAVVGVVGAAGLAVAVAALVRGGQTVALFEVLRADGLGVVVIGLAQLAYLPTLVAWAVAWIAGPGFAIGAGTAVSPAGTALGVVPSVPLLGLVPDSTSPWLLIVVLVPIAAGAFAGWLIRSRQVSAGAEASFGARAATAVGIAVLSGGAGALLAALSRGSLGPGRLAVAGPEPGPVALALGLEVLVGAGILLLAPRRRGLFGEEGFDDAEDVLRSERV</sequence>
<name>A0A0F0KR24_9MICO</name>
<keyword evidence="3" id="KW-1185">Reference proteome</keyword>
<feature type="transmembrane region" description="Helical" evidence="1">
    <location>
        <begin position="113"/>
        <end position="133"/>
    </location>
</feature>
<comment type="caution">
    <text evidence="2">The sequence shown here is derived from an EMBL/GenBank/DDBJ whole genome shotgun (WGS) entry which is preliminary data.</text>
</comment>
<feature type="transmembrane region" description="Helical" evidence="1">
    <location>
        <begin position="241"/>
        <end position="262"/>
    </location>
</feature>
<gene>
    <name evidence="2" type="ORF">RL72_02101</name>
</gene>
<feature type="transmembrane region" description="Helical" evidence="1">
    <location>
        <begin position="333"/>
        <end position="357"/>
    </location>
</feature>
<feature type="transmembrane region" description="Helical" evidence="1">
    <location>
        <begin position="80"/>
        <end position="101"/>
    </location>
</feature>
<feature type="transmembrane region" description="Helical" evidence="1">
    <location>
        <begin position="300"/>
        <end position="321"/>
    </location>
</feature>
<proteinExistence type="predicted"/>
<feature type="transmembrane region" description="Helical" evidence="1">
    <location>
        <begin position="196"/>
        <end position="221"/>
    </location>
</feature>
<evidence type="ECO:0000313" key="2">
    <source>
        <dbReference type="EMBL" id="KJL23313.1"/>
    </source>
</evidence>
<feature type="transmembrane region" description="Helical" evidence="1">
    <location>
        <begin position="274"/>
        <end position="294"/>
    </location>
</feature>
<protein>
    <submittedName>
        <fullName evidence="2">Uncharacterized protein</fullName>
    </submittedName>
</protein>
<dbReference type="PATRIC" id="fig|582680.7.peg.2148"/>